<dbReference type="AlphaFoldDB" id="A0A838LAY6"/>
<keyword evidence="1" id="KW-0732">Signal</keyword>
<feature type="signal peptide" evidence="1">
    <location>
        <begin position="1"/>
        <end position="20"/>
    </location>
</feature>
<organism evidence="2 3">
    <name type="scientific">Sphingomonas chungangi</name>
    <dbReference type="NCBI Taxonomy" id="2683589"/>
    <lineage>
        <taxon>Bacteria</taxon>
        <taxon>Pseudomonadati</taxon>
        <taxon>Pseudomonadota</taxon>
        <taxon>Alphaproteobacteria</taxon>
        <taxon>Sphingomonadales</taxon>
        <taxon>Sphingomonadaceae</taxon>
        <taxon>Sphingomonas</taxon>
    </lineage>
</organism>
<accession>A0A838LAY6</accession>
<evidence type="ECO:0000313" key="3">
    <source>
        <dbReference type="Proteomes" id="UP000570166"/>
    </source>
</evidence>
<dbReference type="EMBL" id="JACEIB010000025">
    <property type="protein sequence ID" value="MBA2935306.1"/>
    <property type="molecule type" value="Genomic_DNA"/>
</dbReference>
<keyword evidence="3" id="KW-1185">Reference proteome</keyword>
<gene>
    <name evidence="2" type="ORF">HZF05_14555</name>
</gene>
<dbReference type="InterPro" id="IPR029045">
    <property type="entry name" value="ClpP/crotonase-like_dom_sf"/>
</dbReference>
<comment type="caution">
    <text evidence="2">The sequence shown here is derived from an EMBL/GenBank/DDBJ whole genome shotgun (WGS) entry which is preliminary data.</text>
</comment>
<protein>
    <submittedName>
        <fullName evidence="2">Uncharacterized protein</fullName>
    </submittedName>
</protein>
<dbReference type="RefSeq" id="WP_160365304.1">
    <property type="nucleotide sequence ID" value="NZ_JACEIB010000025.1"/>
</dbReference>
<sequence>MRQLFALIAILLFAPPASWAQSNAPMTFHADLSLANRMYSNDVAATGLPVYADGVINDGTTERLLAYLKINKIEEARIYFNSPGGSLLEGMKLGRAIRQSKLFTTIGVDGSEAANKASICASACAYAFAGGVSRFLDETTGRLGLHQFYSSSGSGASEGDTQLIGGLLAAYLNEMGVDARAFALASVTAHEGILWLTTDEAVNLQFANNGIQPTKAEIKINGMIPYLRLEQDRYNVTTRYIFLCYQGRMEVDAGVVTDPENSAMHALNVTKAYLELDGVETLDQAGPAAAIADQSVVWLRRPLLPITALSFLRAKVADIWVENGGAFRWGGSIDLLPVREQMRNYFQQCYK</sequence>
<proteinExistence type="predicted"/>
<dbReference type="Proteomes" id="UP000570166">
    <property type="component" value="Unassembled WGS sequence"/>
</dbReference>
<evidence type="ECO:0000313" key="2">
    <source>
        <dbReference type="EMBL" id="MBA2935306.1"/>
    </source>
</evidence>
<name>A0A838LAY6_9SPHN</name>
<reference evidence="2 3" key="1">
    <citation type="submission" date="2020-07" db="EMBL/GenBank/DDBJ databases">
        <authorList>
            <person name="Sun Q."/>
        </authorList>
    </citation>
    <scope>NUCLEOTIDE SEQUENCE [LARGE SCALE GENOMIC DNA]</scope>
    <source>
        <strain evidence="2 3">CGMCC 1.13654</strain>
    </source>
</reference>
<feature type="chain" id="PRO_5032673668" evidence="1">
    <location>
        <begin position="21"/>
        <end position="351"/>
    </location>
</feature>
<evidence type="ECO:0000256" key="1">
    <source>
        <dbReference type="SAM" id="SignalP"/>
    </source>
</evidence>
<dbReference type="SUPFAM" id="SSF52096">
    <property type="entry name" value="ClpP/crotonase"/>
    <property type="match status" value="1"/>
</dbReference>
<dbReference type="Gene3D" id="3.90.226.10">
    <property type="entry name" value="2-enoyl-CoA Hydratase, Chain A, domain 1"/>
    <property type="match status" value="1"/>
</dbReference>